<dbReference type="InterPro" id="IPR007492">
    <property type="entry name" value="LytTR_DNA-bd_dom"/>
</dbReference>
<reference evidence="2 3" key="1">
    <citation type="submission" date="2019-02" db="EMBL/GenBank/DDBJ databases">
        <title>Genomic Encyclopedia of Type Strains, Phase IV (KMG-IV): sequencing the most valuable type-strain genomes for metagenomic binning, comparative biology and taxonomic classification.</title>
        <authorList>
            <person name="Goeker M."/>
        </authorList>
    </citation>
    <scope>NUCLEOTIDE SEQUENCE [LARGE SCALE GENOMIC DNA]</scope>
    <source>
        <strain evidence="2 3">DSM 18116</strain>
    </source>
</reference>
<feature type="domain" description="HTH LytTR-type" evidence="1">
    <location>
        <begin position="136"/>
        <end position="244"/>
    </location>
</feature>
<proteinExistence type="predicted"/>
<dbReference type="AlphaFoldDB" id="A0A4V2EZ28"/>
<evidence type="ECO:0000313" key="2">
    <source>
        <dbReference type="EMBL" id="RZS65040.1"/>
    </source>
</evidence>
<dbReference type="PANTHER" id="PTHR37299">
    <property type="entry name" value="TRANSCRIPTIONAL REGULATOR-RELATED"/>
    <property type="match status" value="1"/>
</dbReference>
<dbReference type="PROSITE" id="PS50930">
    <property type="entry name" value="HTH_LYTTR"/>
    <property type="match status" value="1"/>
</dbReference>
<dbReference type="OrthoDB" id="675236at2"/>
<dbReference type="GO" id="GO:0003677">
    <property type="term" value="F:DNA binding"/>
    <property type="evidence" value="ECO:0007669"/>
    <property type="project" value="UniProtKB-KW"/>
</dbReference>
<accession>A0A4V2EZ28</accession>
<dbReference type="InterPro" id="IPR046947">
    <property type="entry name" value="LytR-like"/>
</dbReference>
<dbReference type="Gene3D" id="2.40.50.1020">
    <property type="entry name" value="LytTr DNA-binding domain"/>
    <property type="match status" value="1"/>
</dbReference>
<dbReference type="Pfam" id="PF04397">
    <property type="entry name" value="LytTR"/>
    <property type="match status" value="1"/>
</dbReference>
<dbReference type="RefSeq" id="WP_130544281.1">
    <property type="nucleotide sequence ID" value="NZ_CP042431.1"/>
</dbReference>
<organism evidence="2 3">
    <name type="scientific">Pseudobacter ginsenosidimutans</name>
    <dbReference type="NCBI Taxonomy" id="661488"/>
    <lineage>
        <taxon>Bacteria</taxon>
        <taxon>Pseudomonadati</taxon>
        <taxon>Bacteroidota</taxon>
        <taxon>Chitinophagia</taxon>
        <taxon>Chitinophagales</taxon>
        <taxon>Chitinophagaceae</taxon>
        <taxon>Pseudobacter</taxon>
    </lineage>
</organism>
<comment type="caution">
    <text evidence="2">The sequence shown here is derived from an EMBL/GenBank/DDBJ whole genome shotgun (WGS) entry which is preliminary data.</text>
</comment>
<dbReference type="GO" id="GO:0000156">
    <property type="term" value="F:phosphorelay response regulator activity"/>
    <property type="evidence" value="ECO:0007669"/>
    <property type="project" value="InterPro"/>
</dbReference>
<keyword evidence="2" id="KW-0238">DNA-binding</keyword>
<sequence>MKVVIIEEEVNIASRLREDMLQSKERPESIDHFTDFFEFVRYLKVNSEPDLLLVDILQLNNRAMRYLQEGHLSSPLLFTNSFKHTSLRKFEQQDALPAKLQHVQLAKSILNLNEPETQPETSHRSYGPGKQFQSRFLVRTREKLISVRAEEIAIFFAEGRLNFIKTKDNKKYILQHSIETLNQSLLDPQKFFRVNRATIVAFDDIREMYSYFGGRVKLVLNTPFEKEIIVSRDKVGEFKRWLGE</sequence>
<keyword evidence="3" id="KW-1185">Reference proteome</keyword>
<evidence type="ECO:0000259" key="1">
    <source>
        <dbReference type="PROSITE" id="PS50930"/>
    </source>
</evidence>
<protein>
    <submittedName>
        <fullName evidence="2">DNA-binding LytR/AlgR family response regulator</fullName>
    </submittedName>
</protein>
<dbReference type="EMBL" id="SGXA01000006">
    <property type="protein sequence ID" value="RZS65040.1"/>
    <property type="molecule type" value="Genomic_DNA"/>
</dbReference>
<dbReference type="PANTHER" id="PTHR37299:SF1">
    <property type="entry name" value="STAGE 0 SPORULATION PROTEIN A HOMOLOG"/>
    <property type="match status" value="1"/>
</dbReference>
<gene>
    <name evidence="2" type="ORF">EV199_5794</name>
</gene>
<dbReference type="Proteomes" id="UP000293874">
    <property type="component" value="Unassembled WGS sequence"/>
</dbReference>
<dbReference type="SMART" id="SM00850">
    <property type="entry name" value="LytTR"/>
    <property type="match status" value="1"/>
</dbReference>
<name>A0A4V2EZ28_9BACT</name>
<evidence type="ECO:0000313" key="3">
    <source>
        <dbReference type="Proteomes" id="UP000293874"/>
    </source>
</evidence>